<dbReference type="GO" id="GO:0004791">
    <property type="term" value="F:thioredoxin-disulfide reductase (NADPH) activity"/>
    <property type="evidence" value="ECO:0007669"/>
    <property type="project" value="UniProtKB-EC"/>
</dbReference>
<keyword evidence="6" id="KW-1185">Reference proteome</keyword>
<proteinExistence type="predicted"/>
<comment type="catalytic activity">
    <reaction evidence="3">
        <text>[thioredoxin]-dithiol + NADP(+) = [thioredoxin]-disulfide + NADPH + H(+)</text>
        <dbReference type="Rhea" id="RHEA:20345"/>
        <dbReference type="Rhea" id="RHEA-COMP:10698"/>
        <dbReference type="Rhea" id="RHEA-COMP:10700"/>
        <dbReference type="ChEBI" id="CHEBI:15378"/>
        <dbReference type="ChEBI" id="CHEBI:29950"/>
        <dbReference type="ChEBI" id="CHEBI:50058"/>
        <dbReference type="ChEBI" id="CHEBI:57783"/>
        <dbReference type="ChEBI" id="CHEBI:58349"/>
        <dbReference type="EC" id="1.8.1.9"/>
    </reaction>
</comment>
<protein>
    <submittedName>
        <fullName evidence="5">NAD(P)/FAD-dependent oxidoreductase</fullName>
    </submittedName>
</protein>
<keyword evidence="1" id="KW-0285">Flavoprotein</keyword>
<evidence type="ECO:0000256" key="2">
    <source>
        <dbReference type="ARBA" id="ARBA00023002"/>
    </source>
</evidence>
<dbReference type="PRINTS" id="PR00469">
    <property type="entry name" value="PNDRDTASEII"/>
</dbReference>
<dbReference type="InterPro" id="IPR023753">
    <property type="entry name" value="FAD/NAD-binding_dom"/>
</dbReference>
<dbReference type="AlphaFoldDB" id="A0A3L8PKF2"/>
<sequence length="317" mass="33687">MNQNQQYDVVIIGGGPAGLAAAVALARSLRSVVVIDAGEPRNAPAHGVHNFLTREGMPPAEVLAHGRREAEGYGVTFLDGRAVEAAREGNEFGVRIEDGTEVRGRRLLLTSGLIDELPDVPGLQRFWGSSVLHCPYCHGWEARGQRIGVVGRGAASLHQVLLFRQLSDDVTLFVHEMEPLSDEQTEQLAALGVQIIEGRVERLSDDGEQLRGVVLADGTEVEVDAVTVAPRFVARGALYEQLGGKLEPHPAGFGELIPIDPSGRTQVDGVWAAGNASDLGSMVVAAAGSGLTTAAQINADLAHEDTDLAVQRHRQPS</sequence>
<evidence type="ECO:0000313" key="5">
    <source>
        <dbReference type="EMBL" id="RLV54532.1"/>
    </source>
</evidence>
<evidence type="ECO:0000313" key="6">
    <source>
        <dbReference type="Proteomes" id="UP000282515"/>
    </source>
</evidence>
<comment type="caution">
    <text evidence="5">The sequence shown here is derived from an EMBL/GenBank/DDBJ whole genome shotgun (WGS) entry which is preliminary data.</text>
</comment>
<dbReference type="Pfam" id="PF07992">
    <property type="entry name" value="Pyr_redox_2"/>
    <property type="match status" value="1"/>
</dbReference>
<dbReference type="EMBL" id="RDBF01000018">
    <property type="protein sequence ID" value="RLV54532.1"/>
    <property type="molecule type" value="Genomic_DNA"/>
</dbReference>
<name>A0A3L8PKF2_9ACTN</name>
<gene>
    <name evidence="5" type="ORF">D9V41_15940</name>
</gene>
<evidence type="ECO:0000256" key="1">
    <source>
        <dbReference type="ARBA" id="ARBA00022630"/>
    </source>
</evidence>
<dbReference type="Gene3D" id="3.50.50.60">
    <property type="entry name" value="FAD/NAD(P)-binding domain"/>
    <property type="match status" value="2"/>
</dbReference>
<dbReference type="SUPFAM" id="SSF51905">
    <property type="entry name" value="FAD/NAD(P)-binding domain"/>
    <property type="match status" value="1"/>
</dbReference>
<organism evidence="5 6">
    <name type="scientific">Aeromicrobium phragmitis</name>
    <dbReference type="NCBI Taxonomy" id="2478914"/>
    <lineage>
        <taxon>Bacteria</taxon>
        <taxon>Bacillati</taxon>
        <taxon>Actinomycetota</taxon>
        <taxon>Actinomycetes</taxon>
        <taxon>Propionibacteriales</taxon>
        <taxon>Nocardioidaceae</taxon>
        <taxon>Aeromicrobium</taxon>
    </lineage>
</organism>
<evidence type="ECO:0000256" key="3">
    <source>
        <dbReference type="ARBA" id="ARBA00048132"/>
    </source>
</evidence>
<reference evidence="5 6" key="1">
    <citation type="submission" date="2018-10" db="EMBL/GenBank/DDBJ databases">
        <title>Aeromicrobium sp. 9W16Y-2 whole genome shotgun sequence.</title>
        <authorList>
            <person name="Li F."/>
        </authorList>
    </citation>
    <scope>NUCLEOTIDE SEQUENCE [LARGE SCALE GENOMIC DNA]</scope>
    <source>
        <strain evidence="5 6">9W16Y-2</strain>
    </source>
</reference>
<dbReference type="PRINTS" id="PR00368">
    <property type="entry name" value="FADPNR"/>
</dbReference>
<dbReference type="Proteomes" id="UP000282515">
    <property type="component" value="Unassembled WGS sequence"/>
</dbReference>
<keyword evidence="2" id="KW-0560">Oxidoreductase</keyword>
<evidence type="ECO:0000259" key="4">
    <source>
        <dbReference type="Pfam" id="PF07992"/>
    </source>
</evidence>
<dbReference type="InterPro" id="IPR050097">
    <property type="entry name" value="Ferredoxin-NADP_redctase_2"/>
</dbReference>
<dbReference type="OrthoDB" id="9786503at2"/>
<dbReference type="RefSeq" id="WP_121795584.1">
    <property type="nucleotide sequence ID" value="NZ_RDBF01000018.1"/>
</dbReference>
<dbReference type="PANTHER" id="PTHR48105">
    <property type="entry name" value="THIOREDOXIN REDUCTASE 1-RELATED-RELATED"/>
    <property type="match status" value="1"/>
</dbReference>
<accession>A0A3L8PKF2</accession>
<feature type="domain" description="FAD/NAD(P)-binding" evidence="4">
    <location>
        <begin position="7"/>
        <end position="286"/>
    </location>
</feature>
<dbReference type="InterPro" id="IPR036188">
    <property type="entry name" value="FAD/NAD-bd_sf"/>
</dbReference>